<comment type="caution">
    <text evidence="5">The sequence shown here is derived from an EMBL/GenBank/DDBJ whole genome shotgun (WGS) entry which is preliminary data.</text>
</comment>
<comment type="similarity">
    <text evidence="1">Belongs to the glycosyltransferase 2 family.</text>
</comment>
<dbReference type="InterPro" id="IPR050834">
    <property type="entry name" value="Glycosyltransf_2"/>
</dbReference>
<evidence type="ECO:0000256" key="2">
    <source>
        <dbReference type="ARBA" id="ARBA00022676"/>
    </source>
</evidence>
<evidence type="ECO:0000256" key="1">
    <source>
        <dbReference type="ARBA" id="ARBA00006739"/>
    </source>
</evidence>
<organism evidence="5 6">
    <name type="scientific">Faecalibacterium prausnitzii</name>
    <dbReference type="NCBI Taxonomy" id="853"/>
    <lineage>
        <taxon>Bacteria</taxon>
        <taxon>Bacillati</taxon>
        <taxon>Bacillota</taxon>
        <taxon>Clostridia</taxon>
        <taxon>Eubacteriales</taxon>
        <taxon>Oscillospiraceae</taxon>
        <taxon>Faecalibacterium</taxon>
    </lineage>
</organism>
<dbReference type="EMBL" id="NMTV01000025">
    <property type="protein sequence ID" value="PDX73379.1"/>
    <property type="molecule type" value="Genomic_DNA"/>
</dbReference>
<dbReference type="Proteomes" id="UP000219901">
    <property type="component" value="Unassembled WGS sequence"/>
</dbReference>
<protein>
    <submittedName>
        <fullName evidence="5">Amylovoran biosynthesis protein AmsE</fullName>
    </submittedName>
</protein>
<dbReference type="PANTHER" id="PTHR43685">
    <property type="entry name" value="GLYCOSYLTRANSFERASE"/>
    <property type="match status" value="1"/>
</dbReference>
<gene>
    <name evidence="5" type="ORF">CGS55_03730</name>
</gene>
<evidence type="ECO:0000256" key="3">
    <source>
        <dbReference type="ARBA" id="ARBA00022679"/>
    </source>
</evidence>
<name>A0A2A7A2J0_9FIRM</name>
<dbReference type="Pfam" id="PF00535">
    <property type="entry name" value="Glycos_transf_2"/>
    <property type="match status" value="1"/>
</dbReference>
<keyword evidence="2" id="KW-0328">Glycosyltransferase</keyword>
<keyword evidence="3" id="KW-0808">Transferase</keyword>
<accession>A0A2A7A2J0</accession>
<dbReference type="Gene3D" id="3.90.550.10">
    <property type="entry name" value="Spore Coat Polysaccharide Biosynthesis Protein SpsA, Chain A"/>
    <property type="match status" value="1"/>
</dbReference>
<dbReference type="AlphaFoldDB" id="A0A2A7A2J0"/>
<dbReference type="PANTHER" id="PTHR43685:SF5">
    <property type="entry name" value="GLYCOSYLTRANSFERASE EPSE-RELATED"/>
    <property type="match status" value="1"/>
</dbReference>
<dbReference type="InterPro" id="IPR001173">
    <property type="entry name" value="Glyco_trans_2-like"/>
</dbReference>
<dbReference type="RefSeq" id="WP_097782706.1">
    <property type="nucleotide sequence ID" value="NZ_NMTV01000025.1"/>
</dbReference>
<feature type="domain" description="Glycosyltransferase 2-like" evidence="4">
    <location>
        <begin position="10"/>
        <end position="174"/>
    </location>
</feature>
<dbReference type="SUPFAM" id="SSF53448">
    <property type="entry name" value="Nucleotide-diphospho-sugar transferases"/>
    <property type="match status" value="1"/>
</dbReference>
<dbReference type="GO" id="GO:0016757">
    <property type="term" value="F:glycosyltransferase activity"/>
    <property type="evidence" value="ECO:0007669"/>
    <property type="project" value="UniProtKB-KW"/>
</dbReference>
<proteinExistence type="inferred from homology"/>
<sequence>MSVVEYRGYSVLMSVYHKEKPEYLKQAIESIQTQTLSTNDFVLVCDGPLNEQLDGVIATKQQEMGDTLNVVRLAKNGGLGNALNEGIKHCKNELVARMDSDDIAYPDRCEKQIAVFNTHSEVSICSGIVEEFTTDPNTVDTRRVPPETNAEIIEFAKKRNPFNHPCVMYKKSAVKAVGSYQDFYLLEDYYLWLRMLMAGYHGYNIQEPLLHMRAGSDMYLRRAGWKYAKTQAKLFKFMKQQGFIGNGQYIKSCVIRSGSALAPNWLRKFMFEKVLRA</sequence>
<reference evidence="5 6" key="1">
    <citation type="journal article" date="2017" name="Front. Microbiol.">
        <title>New Insights into the Diversity of the Genus Faecalibacterium.</title>
        <authorList>
            <person name="Benevides L."/>
            <person name="Burman S."/>
            <person name="Martin R."/>
            <person name="Robert V."/>
            <person name="Thomas M."/>
            <person name="Miquel S."/>
            <person name="Chain F."/>
            <person name="Sokol H."/>
            <person name="Bermudez-Humaran L.G."/>
            <person name="Morrison M."/>
            <person name="Langella P."/>
            <person name="Azevedo V.A."/>
            <person name="Chatel J.M."/>
            <person name="Soares S."/>
        </authorList>
    </citation>
    <scope>NUCLEOTIDE SEQUENCE [LARGE SCALE GENOMIC DNA]</scope>
    <source>
        <strain evidence="5 6">CNCM I 4546</strain>
    </source>
</reference>
<evidence type="ECO:0000313" key="5">
    <source>
        <dbReference type="EMBL" id="PDX73379.1"/>
    </source>
</evidence>
<evidence type="ECO:0000259" key="4">
    <source>
        <dbReference type="Pfam" id="PF00535"/>
    </source>
</evidence>
<dbReference type="InterPro" id="IPR029044">
    <property type="entry name" value="Nucleotide-diphossugar_trans"/>
</dbReference>
<evidence type="ECO:0000313" key="6">
    <source>
        <dbReference type="Proteomes" id="UP000219901"/>
    </source>
</evidence>